<evidence type="ECO:0000256" key="1">
    <source>
        <dbReference type="SAM" id="MobiDB-lite"/>
    </source>
</evidence>
<reference evidence="2 3" key="1">
    <citation type="journal article" date="2016" name="BMC Genomics">
        <title>Comparative genomics reveals Cyclospora cayetanensis possesses coccidia-like metabolism and invasion components but unique surface antigens.</title>
        <authorList>
            <person name="Liu S."/>
            <person name="Wang L."/>
            <person name="Zheng H."/>
            <person name="Xu Z."/>
            <person name="Roellig D.M."/>
            <person name="Li N."/>
            <person name="Frace M.A."/>
            <person name="Tang K."/>
            <person name="Arrowood M.J."/>
            <person name="Moss D.M."/>
            <person name="Zhang L."/>
            <person name="Feng Y."/>
            <person name="Xiao L."/>
        </authorList>
    </citation>
    <scope>NUCLEOTIDE SEQUENCE [LARGE SCALE GENOMIC DNA]</scope>
    <source>
        <strain evidence="2 3">CHN_HEN01</strain>
    </source>
</reference>
<dbReference type="AlphaFoldDB" id="A0A1D3D9L1"/>
<comment type="caution">
    <text evidence="2">The sequence shown here is derived from an EMBL/GenBank/DDBJ whole genome shotgun (WGS) entry which is preliminary data.</text>
</comment>
<feature type="compositionally biased region" description="Basic and acidic residues" evidence="1">
    <location>
        <begin position="47"/>
        <end position="58"/>
    </location>
</feature>
<protein>
    <submittedName>
        <fullName evidence="2">Uncharacterized protein</fullName>
    </submittedName>
</protein>
<accession>A0A1D3D9L1</accession>
<dbReference type="VEuPathDB" id="ToxoDB:cyc_03194"/>
<dbReference type="InParanoid" id="A0A1D3D9L1"/>
<feature type="compositionally biased region" description="Pro residues" evidence="1">
    <location>
        <begin position="12"/>
        <end position="27"/>
    </location>
</feature>
<keyword evidence="3" id="KW-1185">Reference proteome</keyword>
<feature type="region of interest" description="Disordered" evidence="1">
    <location>
        <begin position="1"/>
        <end position="91"/>
    </location>
</feature>
<evidence type="ECO:0000313" key="2">
    <source>
        <dbReference type="EMBL" id="OEH80129.1"/>
    </source>
</evidence>
<dbReference type="EMBL" id="JROU02000188">
    <property type="protein sequence ID" value="OEH80129.1"/>
    <property type="molecule type" value="Genomic_DNA"/>
</dbReference>
<evidence type="ECO:0000313" key="3">
    <source>
        <dbReference type="Proteomes" id="UP000095192"/>
    </source>
</evidence>
<name>A0A1D3D9L1_9EIME</name>
<sequence>MPPAEQLKGNSLPPPSPPRPPPTPTPPSREEKDSPSPSCLSCHRFSSPKDPRSHEGDAWRQPALQRNNFAQDTLPRGDPSHAAEAHAMSRV</sequence>
<dbReference type="Proteomes" id="UP000095192">
    <property type="component" value="Unassembled WGS sequence"/>
</dbReference>
<proteinExistence type="predicted"/>
<gene>
    <name evidence="2" type="ORF">cyc_03194</name>
</gene>
<organism evidence="2 3">
    <name type="scientific">Cyclospora cayetanensis</name>
    <dbReference type="NCBI Taxonomy" id="88456"/>
    <lineage>
        <taxon>Eukaryota</taxon>
        <taxon>Sar</taxon>
        <taxon>Alveolata</taxon>
        <taxon>Apicomplexa</taxon>
        <taxon>Conoidasida</taxon>
        <taxon>Coccidia</taxon>
        <taxon>Eucoccidiorida</taxon>
        <taxon>Eimeriorina</taxon>
        <taxon>Eimeriidae</taxon>
        <taxon>Cyclospora</taxon>
    </lineage>
</organism>